<dbReference type="VEuPathDB" id="TriTrypDB:TCDM_13643"/>
<accession>A0A2V2VA70</accession>
<dbReference type="EMBL" id="PRFC01000343">
    <property type="protein sequence ID" value="PWU91213.1"/>
    <property type="molecule type" value="Genomic_DNA"/>
</dbReference>
<proteinExistence type="predicted"/>
<reference evidence="1 2" key="1">
    <citation type="journal article" date="2018" name="Microb. Genom.">
        <title>Expanding an expanded genome: long-read sequencing of Trypanosoma cruzi.</title>
        <authorList>
            <person name="Berna L."/>
            <person name="Rodriguez M."/>
            <person name="Chiribao M.L."/>
            <person name="Parodi-Talice A."/>
            <person name="Pita S."/>
            <person name="Rijo G."/>
            <person name="Alvarez-Valin F."/>
            <person name="Robello C."/>
        </authorList>
    </citation>
    <scope>NUCLEOTIDE SEQUENCE [LARGE SCALE GENOMIC DNA]</scope>
    <source>
        <strain evidence="1 2">TCC</strain>
    </source>
</reference>
<dbReference type="VEuPathDB" id="TriTrypDB:TcCL_NonESM04414"/>
<dbReference type="VEuPathDB" id="TriTrypDB:TCSYLVIO_001448"/>
<organism evidence="1 2">
    <name type="scientific">Trypanosoma cruzi</name>
    <dbReference type="NCBI Taxonomy" id="5693"/>
    <lineage>
        <taxon>Eukaryota</taxon>
        <taxon>Discoba</taxon>
        <taxon>Euglenozoa</taxon>
        <taxon>Kinetoplastea</taxon>
        <taxon>Metakinetoplastina</taxon>
        <taxon>Trypanosomatida</taxon>
        <taxon>Trypanosomatidae</taxon>
        <taxon>Trypanosoma</taxon>
        <taxon>Schizotrypanum</taxon>
    </lineage>
</organism>
<evidence type="ECO:0000313" key="1">
    <source>
        <dbReference type="EMBL" id="PWU91213.1"/>
    </source>
</evidence>
<evidence type="ECO:0000313" key="2">
    <source>
        <dbReference type="Proteomes" id="UP000246078"/>
    </source>
</evidence>
<gene>
    <name evidence="1" type="ORF">C3747_343g17</name>
</gene>
<dbReference type="Proteomes" id="UP000246078">
    <property type="component" value="Unassembled WGS sequence"/>
</dbReference>
<dbReference type="VEuPathDB" id="TriTrypDB:TcYC6_0082460"/>
<dbReference type="VEuPathDB" id="TriTrypDB:C4B63_50g205"/>
<evidence type="ECO:0008006" key="3">
    <source>
        <dbReference type="Google" id="ProtNLM"/>
    </source>
</evidence>
<sequence>MIFIIILTKPQDAPRKRSAPPQEERAIPLQQPNVPVLKLGRNRSRLNPATLERLMQVWGLVGRLAFPLSSSGKARGSSRRIPATGARLAEAGMVEDASSTITSGGCIIPFSVVEEKIAASRLRWIAWPCDKNGDDPCEANAPLSNIFHCLPPVVAEAASRLDLKVFSSRVSLPRETRHLFRCRVEDGALVEPARLPMGHNAGPETLQIIISSAFAGRRRWFAFSGPHPHCCVFAFWPITHALQGRKAARHCGRPKCFVMRTVVTRPWGRTANRAPRSTPFCGRSLITLTGRCP</sequence>
<name>A0A2V2VA70_TRYCR</name>
<dbReference type="VEuPathDB" id="TriTrypDB:TcBrA4_0126080"/>
<protein>
    <recommendedName>
        <fullName evidence="3">Target of rapamycin (TOR) kinase 1</fullName>
    </recommendedName>
</protein>
<dbReference type="VEuPathDB" id="TriTrypDB:TcG_09047"/>
<dbReference type="VEuPathDB" id="TriTrypDB:C3747_343g17"/>
<comment type="caution">
    <text evidence="1">The sequence shown here is derived from an EMBL/GenBank/DDBJ whole genome shotgun (WGS) entry which is preliminary data.</text>
</comment>
<dbReference type="AlphaFoldDB" id="A0A2V2VA70"/>